<keyword evidence="6" id="KW-0479">Metal-binding</keyword>
<keyword evidence="8 15" id="KW-0067">ATP-binding</keyword>
<dbReference type="SUPFAM" id="SSF56784">
    <property type="entry name" value="HAD-like"/>
    <property type="match status" value="1"/>
</dbReference>
<dbReference type="NCBIfam" id="TIGR01525">
    <property type="entry name" value="ATPase-IB_hvy"/>
    <property type="match status" value="1"/>
</dbReference>
<dbReference type="Gene3D" id="3.40.50.1000">
    <property type="entry name" value="HAD superfamily/HAD-like"/>
    <property type="match status" value="1"/>
</dbReference>
<evidence type="ECO:0000256" key="1">
    <source>
        <dbReference type="ARBA" id="ARBA00004651"/>
    </source>
</evidence>
<dbReference type="InterPro" id="IPR044492">
    <property type="entry name" value="P_typ_ATPase_HD_dom"/>
</dbReference>
<feature type="compositionally biased region" description="Low complexity" evidence="12">
    <location>
        <begin position="57"/>
        <end position="67"/>
    </location>
</feature>
<feature type="domain" description="HMA" evidence="14">
    <location>
        <begin position="126"/>
        <end position="191"/>
    </location>
</feature>
<evidence type="ECO:0000256" key="5">
    <source>
        <dbReference type="ARBA" id="ARBA00022692"/>
    </source>
</evidence>
<feature type="transmembrane region" description="Helical" evidence="13">
    <location>
        <begin position="554"/>
        <end position="574"/>
    </location>
</feature>
<dbReference type="Gene3D" id="2.70.150.10">
    <property type="entry name" value="Calcium-transporting ATPase, cytoplasmic transduction domain A"/>
    <property type="match status" value="1"/>
</dbReference>
<feature type="region of interest" description="Disordered" evidence="12">
    <location>
        <begin position="49"/>
        <end position="68"/>
    </location>
</feature>
<dbReference type="Gene3D" id="3.30.70.100">
    <property type="match status" value="2"/>
</dbReference>
<evidence type="ECO:0000259" key="14">
    <source>
        <dbReference type="PROSITE" id="PS50846"/>
    </source>
</evidence>
<evidence type="ECO:0000256" key="13">
    <source>
        <dbReference type="SAM" id="Phobius"/>
    </source>
</evidence>
<dbReference type="InterPro" id="IPR036163">
    <property type="entry name" value="HMA_dom_sf"/>
</dbReference>
<dbReference type="PROSITE" id="PS01047">
    <property type="entry name" value="HMA_1"/>
    <property type="match status" value="2"/>
</dbReference>
<dbReference type="GO" id="GO:0046872">
    <property type="term" value="F:metal ion binding"/>
    <property type="evidence" value="ECO:0007669"/>
    <property type="project" value="UniProtKB-KW"/>
</dbReference>
<dbReference type="Proteomes" id="UP001302978">
    <property type="component" value="Chromosome"/>
</dbReference>
<dbReference type="InterPro" id="IPR027256">
    <property type="entry name" value="P-typ_ATPase_IB"/>
</dbReference>
<dbReference type="EMBL" id="CP131059">
    <property type="protein sequence ID" value="WNY23014.1"/>
    <property type="molecule type" value="Genomic_DNA"/>
</dbReference>
<evidence type="ECO:0000256" key="11">
    <source>
        <dbReference type="ARBA" id="ARBA00023136"/>
    </source>
</evidence>
<dbReference type="InterPro" id="IPR001757">
    <property type="entry name" value="P_typ_ATPase"/>
</dbReference>
<evidence type="ECO:0000256" key="8">
    <source>
        <dbReference type="ARBA" id="ARBA00022840"/>
    </source>
</evidence>
<dbReference type="AlphaFoldDB" id="A0AA96ZS44"/>
<proteinExistence type="inferred from homology"/>
<dbReference type="GO" id="GO:0016887">
    <property type="term" value="F:ATP hydrolysis activity"/>
    <property type="evidence" value="ECO:0007669"/>
    <property type="project" value="InterPro"/>
</dbReference>
<gene>
    <name evidence="15" type="primary">kdpB</name>
    <name evidence="15" type="ORF">MmiHf6_03100</name>
</gene>
<dbReference type="Pfam" id="PF00122">
    <property type="entry name" value="E1-E2_ATPase"/>
    <property type="match status" value="1"/>
</dbReference>
<feature type="transmembrane region" description="Helical" evidence="13">
    <location>
        <begin position="937"/>
        <end position="955"/>
    </location>
</feature>
<evidence type="ECO:0000313" key="15">
    <source>
        <dbReference type="EMBL" id="WNY23014.1"/>
    </source>
</evidence>
<dbReference type="SUPFAM" id="SSF81665">
    <property type="entry name" value="Calcium ATPase, transmembrane domain M"/>
    <property type="match status" value="1"/>
</dbReference>
<dbReference type="FunFam" id="2.70.150.10:FF:000002">
    <property type="entry name" value="Copper-transporting ATPase 1, putative"/>
    <property type="match status" value="1"/>
</dbReference>
<dbReference type="InterPro" id="IPR017969">
    <property type="entry name" value="Heavy-metal-associated_CS"/>
</dbReference>
<dbReference type="GO" id="GO:0005886">
    <property type="term" value="C:plasma membrane"/>
    <property type="evidence" value="ECO:0007669"/>
    <property type="project" value="UniProtKB-SubCell"/>
</dbReference>
<evidence type="ECO:0000256" key="12">
    <source>
        <dbReference type="SAM" id="MobiDB-lite"/>
    </source>
</evidence>
<accession>A0AA96ZS44</accession>
<dbReference type="InterPro" id="IPR051014">
    <property type="entry name" value="Cation_Transport_ATPase_IB"/>
</dbReference>
<dbReference type="PRINTS" id="PR00119">
    <property type="entry name" value="CATATPASE"/>
</dbReference>
<feature type="transmembrane region" description="Helical" evidence="13">
    <location>
        <begin position="334"/>
        <end position="357"/>
    </location>
</feature>
<sequence length="958" mass="102547">MSKKEYTLKGLGCANCAAKIEAGIRKLNGVKDASVSFATATLTVEFEDGYGGGSGSGSNDSSNSNSNKSDDQIINILPAIEKVVHSIESHVVVSEKVKRTEPPKSTSSEETAPKETAFKTAPKAAPPVEYFLKGLGCASCAAKIEDAVGKLEGVEDVSVNFAMAILSFRLKDGYSVDTIKSNIEKIVQTIEPGTEVLERDKQRKGMTVLNSVSRQKQTVTLGGIETIKPKCDDGLCVDESCIDESCIDESCVDESCVDESYNTDSCDTIGSDKTKTETKTAETKTSKTGFFSSLQFFDKKRAARIFIGIFVYLLGILIHISHEADLPILSELGIVHTAPIELIIFIIAYLIIGGDVVYKAVRGIVRREFFDESFLMTIATLGAFLLGEYTEAVAVMLFYQVGELFQEMAVNRSRKSIYDMMDIRPDYAHKINSNDGSTGGSNGSSGSYETVSPYDVAIGDLILVKPGEKVPLDGTVLSGNSMLDTSALTGESVPRTVHEGDAVLSGSINKSGTLTIRVDELFEESTVSKILDLVENAASKKAPTEKFITRFSRYYTPLVTLAAVLIAIIPPLVLPGATFEDWIYRGLVFLVISCPCALVISVPLSYFGGIGTASKKGILFKGGNYLEGLTLVKTVVFDKTGTLSEGVFDVVRIDRPTNSPFSEEEILTYSAAAESFSNHPIANSIVKAAEKKGISNQSTVTEHTEYSGLGVKAAIGGNDSSSNNGGKTIAVGNLKLMKQENVAVSETALLSGSDVETHIYVAIDGVFAGRIAISDRVKPDSKEALARLKKSGVDKTIMVTGDSDRVGRAFAADLGLDDVYTEQLPHQKVETFEKIEAETKTVNPKSKVAFVGDGINDAPVLTRADIGIAVGGVGSDAAVEAADIVLMTGDPIQLADAFDVAKKTKAVVYQNIIFALGIKFIFMILGVFGIASMWEAVFADVGVTLIAVLNSMRLLRMK</sequence>
<evidence type="ECO:0000256" key="3">
    <source>
        <dbReference type="ARBA" id="ARBA00022475"/>
    </source>
</evidence>
<dbReference type="KEGG" id="mehf:MmiHf6_03100"/>
<dbReference type="SFLD" id="SFLDG00002">
    <property type="entry name" value="C1.7:_P-type_atpase_like"/>
    <property type="match status" value="1"/>
</dbReference>
<evidence type="ECO:0000256" key="4">
    <source>
        <dbReference type="ARBA" id="ARBA00022553"/>
    </source>
</evidence>
<keyword evidence="4" id="KW-0597">Phosphoprotein</keyword>
<dbReference type="InterPro" id="IPR023299">
    <property type="entry name" value="ATPase_P-typ_cyto_dom_N"/>
</dbReference>
<dbReference type="InterPro" id="IPR023298">
    <property type="entry name" value="ATPase_P-typ_TM_dom_sf"/>
</dbReference>
<protein>
    <submittedName>
        <fullName evidence="15">Potassium-transporting ATPase ATP-binding subunit</fullName>
    </submittedName>
</protein>
<comment type="similarity">
    <text evidence="2">Belongs to the cation transport ATPase (P-type) (TC 3.A.3) family. Type IB subfamily.</text>
</comment>
<keyword evidence="7" id="KW-0547">Nucleotide-binding</keyword>
<dbReference type="CDD" id="cd00371">
    <property type="entry name" value="HMA"/>
    <property type="match status" value="2"/>
</dbReference>
<dbReference type="PROSITE" id="PS50846">
    <property type="entry name" value="HMA_2"/>
    <property type="match status" value="2"/>
</dbReference>
<evidence type="ECO:0000256" key="2">
    <source>
        <dbReference type="ARBA" id="ARBA00006024"/>
    </source>
</evidence>
<evidence type="ECO:0000256" key="10">
    <source>
        <dbReference type="ARBA" id="ARBA00022989"/>
    </source>
</evidence>
<dbReference type="InterPro" id="IPR059000">
    <property type="entry name" value="ATPase_P-type_domA"/>
</dbReference>
<organism evidence="15 16">
    <name type="scientific">Methanimicrococcus hongohii</name>
    <dbReference type="NCBI Taxonomy" id="3028295"/>
    <lineage>
        <taxon>Archaea</taxon>
        <taxon>Methanobacteriati</taxon>
        <taxon>Methanobacteriota</taxon>
        <taxon>Stenosarchaea group</taxon>
        <taxon>Methanomicrobia</taxon>
        <taxon>Methanosarcinales</taxon>
        <taxon>Methanosarcinaceae</taxon>
        <taxon>Methanimicrococcus</taxon>
    </lineage>
</organism>
<dbReference type="SFLD" id="SFLDS00003">
    <property type="entry name" value="Haloacid_Dehalogenase"/>
    <property type="match status" value="1"/>
</dbReference>
<dbReference type="SUPFAM" id="SSF55008">
    <property type="entry name" value="HMA, heavy metal-associated domain"/>
    <property type="match status" value="2"/>
</dbReference>
<evidence type="ECO:0000256" key="6">
    <source>
        <dbReference type="ARBA" id="ARBA00022723"/>
    </source>
</evidence>
<dbReference type="InterPro" id="IPR036412">
    <property type="entry name" value="HAD-like_sf"/>
</dbReference>
<keyword evidence="5 13" id="KW-0812">Transmembrane</keyword>
<feature type="transmembrane region" description="Helical" evidence="13">
    <location>
        <begin position="586"/>
        <end position="607"/>
    </location>
</feature>
<keyword evidence="16" id="KW-1185">Reference proteome</keyword>
<keyword evidence="9" id="KW-1278">Translocase</keyword>
<dbReference type="InterPro" id="IPR023214">
    <property type="entry name" value="HAD_sf"/>
</dbReference>
<dbReference type="GO" id="GO:0005524">
    <property type="term" value="F:ATP binding"/>
    <property type="evidence" value="ECO:0007669"/>
    <property type="project" value="UniProtKB-KW"/>
</dbReference>
<evidence type="ECO:0000256" key="9">
    <source>
        <dbReference type="ARBA" id="ARBA00022967"/>
    </source>
</evidence>
<dbReference type="SUPFAM" id="SSF81653">
    <property type="entry name" value="Calcium ATPase, transduction domain A"/>
    <property type="match status" value="1"/>
</dbReference>
<name>A0AA96ZS44_9EURY</name>
<dbReference type="InterPro" id="IPR008250">
    <property type="entry name" value="ATPase_P-typ_transduc_dom_A_sf"/>
</dbReference>
<dbReference type="NCBIfam" id="TIGR01494">
    <property type="entry name" value="ATPase_P-type"/>
    <property type="match status" value="1"/>
</dbReference>
<feature type="transmembrane region" description="Helical" evidence="13">
    <location>
        <begin position="302"/>
        <end position="322"/>
    </location>
</feature>
<feature type="transmembrane region" description="Helical" evidence="13">
    <location>
        <begin position="912"/>
        <end position="931"/>
    </location>
</feature>
<reference evidence="15 16" key="1">
    <citation type="submission" date="2023-07" db="EMBL/GenBank/DDBJ databases">
        <title>Closed genoem sequence of Methanomicrococcus sp. Hf6.</title>
        <authorList>
            <person name="Poehlein A."/>
            <person name="Protasov E."/>
            <person name="Platt K."/>
            <person name="Reeh H."/>
            <person name="Daniel R."/>
            <person name="Brune A."/>
        </authorList>
    </citation>
    <scope>NUCLEOTIDE SEQUENCE [LARGE SCALE GENOMIC DNA]</scope>
    <source>
        <strain evidence="15 16">Hf6</strain>
    </source>
</reference>
<evidence type="ECO:0000313" key="16">
    <source>
        <dbReference type="Proteomes" id="UP001302978"/>
    </source>
</evidence>
<evidence type="ECO:0000256" key="7">
    <source>
        <dbReference type="ARBA" id="ARBA00022741"/>
    </source>
</evidence>
<dbReference type="Pfam" id="PF00403">
    <property type="entry name" value="HMA"/>
    <property type="match status" value="2"/>
</dbReference>
<dbReference type="InterPro" id="IPR006121">
    <property type="entry name" value="HMA_dom"/>
</dbReference>
<feature type="domain" description="HMA" evidence="14">
    <location>
        <begin position="2"/>
        <end position="85"/>
    </location>
</feature>
<dbReference type="Pfam" id="PF00702">
    <property type="entry name" value="Hydrolase"/>
    <property type="match status" value="1"/>
</dbReference>
<dbReference type="Gene3D" id="3.40.1110.10">
    <property type="entry name" value="Calcium-transporting ATPase, cytoplasmic domain N"/>
    <property type="match status" value="1"/>
</dbReference>
<dbReference type="SFLD" id="SFLDF00027">
    <property type="entry name" value="p-type_atpase"/>
    <property type="match status" value="1"/>
</dbReference>
<keyword evidence="11 13" id="KW-0472">Membrane</keyword>
<keyword evidence="10 13" id="KW-1133">Transmembrane helix</keyword>
<feature type="region of interest" description="Disordered" evidence="12">
    <location>
        <begin position="94"/>
        <end position="119"/>
    </location>
</feature>
<keyword evidence="3" id="KW-1003">Cell membrane</keyword>
<dbReference type="PANTHER" id="PTHR48085:SF5">
    <property type="entry name" value="CADMIUM_ZINC-TRANSPORTING ATPASE HMA4-RELATED"/>
    <property type="match status" value="1"/>
</dbReference>
<dbReference type="GO" id="GO:0015086">
    <property type="term" value="F:cadmium ion transmembrane transporter activity"/>
    <property type="evidence" value="ECO:0007669"/>
    <property type="project" value="TreeGrafter"/>
</dbReference>
<dbReference type="GO" id="GO:0019829">
    <property type="term" value="F:ATPase-coupled monoatomic cation transmembrane transporter activity"/>
    <property type="evidence" value="ECO:0007669"/>
    <property type="project" value="InterPro"/>
</dbReference>
<dbReference type="PANTHER" id="PTHR48085">
    <property type="entry name" value="CADMIUM/ZINC-TRANSPORTING ATPASE HMA2-RELATED"/>
    <property type="match status" value="1"/>
</dbReference>
<comment type="subcellular location">
    <subcellularLocation>
        <location evidence="1">Cell membrane</location>
        <topology evidence="1">Multi-pass membrane protein</topology>
    </subcellularLocation>
</comment>